<proteinExistence type="predicted"/>
<dbReference type="EMBL" id="AODG01000010">
    <property type="protein sequence ID" value="EUJ27944.1"/>
    <property type="molecule type" value="Genomic_DNA"/>
</dbReference>
<dbReference type="Proteomes" id="UP000019251">
    <property type="component" value="Unassembled WGS sequence"/>
</dbReference>
<organism evidence="1 2">
    <name type="scientific">Listeria grayi FSL F6-1183</name>
    <dbReference type="NCBI Taxonomy" id="1265827"/>
    <lineage>
        <taxon>Bacteria</taxon>
        <taxon>Bacillati</taxon>
        <taxon>Bacillota</taxon>
        <taxon>Bacilli</taxon>
        <taxon>Bacillales</taxon>
        <taxon>Listeriaceae</taxon>
        <taxon>Listeria</taxon>
    </lineage>
</organism>
<accession>A0A829R766</accession>
<protein>
    <submittedName>
        <fullName evidence="1">Uncharacterized protein</fullName>
    </submittedName>
</protein>
<sequence length="27" mass="2947">MIDVGNTNTTLGVFENETLKKALADHD</sequence>
<evidence type="ECO:0000313" key="2">
    <source>
        <dbReference type="Proteomes" id="UP000019251"/>
    </source>
</evidence>
<dbReference type="AlphaFoldDB" id="A0A829R766"/>
<name>A0A829R766_LISGR</name>
<dbReference type="Gene3D" id="3.30.420.40">
    <property type="match status" value="1"/>
</dbReference>
<comment type="caution">
    <text evidence="1">The sequence shown here is derived from an EMBL/GenBank/DDBJ whole genome shotgun (WGS) entry which is preliminary data.</text>
</comment>
<gene>
    <name evidence="1" type="ORF">LMUR_07779</name>
</gene>
<reference evidence="1 2" key="1">
    <citation type="submission" date="2012-12" db="EMBL/GenBank/DDBJ databases">
        <title>Novel taxa of Listeriaceae from agricultural environments in the United States.</title>
        <authorList>
            <person name="den Bakker H.C."/>
            <person name="Allred A."/>
            <person name="Warchocki S."/>
            <person name="Wright E.M."/>
            <person name="Burrell A."/>
            <person name="Nightingale K.K."/>
            <person name="Kephart D."/>
            <person name="Wiedmann M."/>
        </authorList>
    </citation>
    <scope>NUCLEOTIDE SEQUENCE [LARGE SCALE GENOMIC DNA]</scope>
    <source>
        <strain evidence="1 2">FSL F6-1183</strain>
    </source>
</reference>
<evidence type="ECO:0000313" key="1">
    <source>
        <dbReference type="EMBL" id="EUJ27944.1"/>
    </source>
</evidence>